<feature type="chain" id="PRO_5013201377" description="DUF3575 domain-containing protein" evidence="1">
    <location>
        <begin position="20"/>
        <end position="190"/>
    </location>
</feature>
<keyword evidence="1" id="KW-0732">Signal</keyword>
<reference evidence="3" key="1">
    <citation type="submission" date="2016-11" db="EMBL/GenBank/DDBJ databases">
        <authorList>
            <person name="Varghese N."/>
            <person name="Submissions S."/>
        </authorList>
    </citation>
    <scope>NUCLEOTIDE SEQUENCE [LARGE SCALE GENOMIC DNA]</scope>
    <source>
        <strain evidence="3">DSM 15292</strain>
    </source>
</reference>
<evidence type="ECO:0000313" key="2">
    <source>
        <dbReference type="EMBL" id="SIO13189.1"/>
    </source>
</evidence>
<dbReference type="STRING" id="226505.SAMN05444394_3438"/>
<evidence type="ECO:0008006" key="4">
    <source>
        <dbReference type="Google" id="ProtNLM"/>
    </source>
</evidence>
<dbReference type="RefSeq" id="WP_074226236.1">
    <property type="nucleotide sequence ID" value="NZ_FSRC01000003.1"/>
</dbReference>
<name>A0A1N6H0A6_9BACT</name>
<keyword evidence="3" id="KW-1185">Reference proteome</keyword>
<evidence type="ECO:0000256" key="1">
    <source>
        <dbReference type="SAM" id="SignalP"/>
    </source>
</evidence>
<protein>
    <recommendedName>
        <fullName evidence="4">DUF3575 domain-containing protein</fullName>
    </recommendedName>
</protein>
<gene>
    <name evidence="2" type="ORF">SAMN05444394_3438</name>
</gene>
<dbReference type="Proteomes" id="UP000185221">
    <property type="component" value="Unassembled WGS sequence"/>
</dbReference>
<proteinExistence type="predicted"/>
<evidence type="ECO:0000313" key="3">
    <source>
        <dbReference type="Proteomes" id="UP000185221"/>
    </source>
</evidence>
<feature type="signal peptide" evidence="1">
    <location>
        <begin position="1"/>
        <end position="19"/>
    </location>
</feature>
<dbReference type="OrthoDB" id="768080at2"/>
<organism evidence="2 3">
    <name type="scientific">Algoriphagus halophilus</name>
    <dbReference type="NCBI Taxonomy" id="226505"/>
    <lineage>
        <taxon>Bacteria</taxon>
        <taxon>Pseudomonadati</taxon>
        <taxon>Bacteroidota</taxon>
        <taxon>Cytophagia</taxon>
        <taxon>Cytophagales</taxon>
        <taxon>Cyclobacteriaceae</taxon>
        <taxon>Algoriphagus</taxon>
    </lineage>
</organism>
<accession>A0A1N6H0A6</accession>
<dbReference type="EMBL" id="FSRC01000003">
    <property type="protein sequence ID" value="SIO13189.1"/>
    <property type="molecule type" value="Genomic_DNA"/>
</dbReference>
<dbReference type="AlphaFoldDB" id="A0A1N6H0A6"/>
<sequence>MRKSIVTIALIFGVIGSLAAQEVVSSSSGSNYYGDFNNEIKVNFLTLIMFGSFEVAYERYLSEDHSLEFKGFFNDRFGFNNEKKGKKYKTNSVQAAMNFYLNSNGSGRFYLFPLAKIRFGDFEEPSESGGIETTDMTAFILGAGAGYKWEVSEHFAFGPYASIGRNFSDDVIDRFTGIEFNAGFNLGYRF</sequence>